<sequence>MEIGEDSYVTPRTAYSDDACRGNICSVLTSCRSSSSESSQPTTEHSSVTGRVTTLWSKYAVALNDIELVQIVSHVVVRDHDSNRQTVAYTLDMYVNVSDIGLYIPWTQRQPHYQLQHRYSDCRAMRFHLLASVRESNHGLCEFCSCMLDFLTTYRFPKRCPSLLVQFVPGRACLVSRRKIVLQSWFNRLLFVARHLSSKGSASLRCDGFVNVMYILKDFLLEPSTRLSCEKW</sequence>
<organism evidence="1 2">
    <name type="scientific">Aphanomyces euteiches</name>
    <dbReference type="NCBI Taxonomy" id="100861"/>
    <lineage>
        <taxon>Eukaryota</taxon>
        <taxon>Sar</taxon>
        <taxon>Stramenopiles</taxon>
        <taxon>Oomycota</taxon>
        <taxon>Saprolegniomycetes</taxon>
        <taxon>Saprolegniales</taxon>
        <taxon>Verrucalvaceae</taxon>
        <taxon>Aphanomyces</taxon>
    </lineage>
</organism>
<dbReference type="AlphaFoldDB" id="A0A6G0XJY3"/>
<dbReference type="Proteomes" id="UP000481153">
    <property type="component" value="Unassembled WGS sequence"/>
</dbReference>
<dbReference type="VEuPathDB" id="FungiDB:AeMF1_009199"/>
<comment type="caution">
    <text evidence="1">The sequence shown here is derived from an EMBL/GenBank/DDBJ whole genome shotgun (WGS) entry which is preliminary data.</text>
</comment>
<evidence type="ECO:0008006" key="3">
    <source>
        <dbReference type="Google" id="ProtNLM"/>
    </source>
</evidence>
<accession>A0A6G0XJY3</accession>
<dbReference type="EMBL" id="VJMJ01000048">
    <property type="protein sequence ID" value="KAF0740621.1"/>
    <property type="molecule type" value="Genomic_DNA"/>
</dbReference>
<gene>
    <name evidence="1" type="ORF">Ae201684_003997</name>
</gene>
<name>A0A6G0XJY3_9STRA</name>
<reference evidence="1 2" key="1">
    <citation type="submission" date="2019-07" db="EMBL/GenBank/DDBJ databases">
        <title>Genomics analysis of Aphanomyces spp. identifies a new class of oomycete effector associated with host adaptation.</title>
        <authorList>
            <person name="Gaulin E."/>
        </authorList>
    </citation>
    <scope>NUCLEOTIDE SEQUENCE [LARGE SCALE GENOMIC DNA]</scope>
    <source>
        <strain evidence="1 2">ATCC 201684</strain>
    </source>
</reference>
<proteinExistence type="predicted"/>
<keyword evidence="2" id="KW-1185">Reference proteome</keyword>
<evidence type="ECO:0000313" key="2">
    <source>
        <dbReference type="Proteomes" id="UP000481153"/>
    </source>
</evidence>
<protein>
    <recommendedName>
        <fullName evidence="3">PX domain-containing protein</fullName>
    </recommendedName>
</protein>
<evidence type="ECO:0000313" key="1">
    <source>
        <dbReference type="EMBL" id="KAF0740621.1"/>
    </source>
</evidence>